<feature type="signal peptide" evidence="1">
    <location>
        <begin position="1"/>
        <end position="15"/>
    </location>
</feature>
<dbReference type="Proteomes" id="UP000019118">
    <property type="component" value="Unassembled WGS sequence"/>
</dbReference>
<dbReference type="EnsemblMetazoa" id="XM_019898209.1">
    <property type="protein sequence ID" value="XP_019753768.1"/>
    <property type="gene ID" value="LOC109533020"/>
</dbReference>
<evidence type="ECO:0000313" key="3">
    <source>
        <dbReference type="Proteomes" id="UP000019118"/>
    </source>
</evidence>
<dbReference type="GeneID" id="109533020"/>
<accession>A0AAR5NXU5</accession>
<evidence type="ECO:0000256" key="1">
    <source>
        <dbReference type="SAM" id="SignalP"/>
    </source>
</evidence>
<dbReference type="AlphaFoldDB" id="A0AAR5NXU5"/>
<sequence>MKIVLLIVALAAVHAEEATKGSTRVKRGYLSQGYGGYGGIGSLGGLGSYGGLGGYSGYSSGLSLYAAPAAVAVPVPQPVAVPVIKRARPCQCLFHTPCQ</sequence>
<proteinExistence type="predicted"/>
<keyword evidence="1" id="KW-0732">Signal</keyword>
<feature type="chain" id="PRO_5043669632" evidence="1">
    <location>
        <begin position="16"/>
        <end position="99"/>
    </location>
</feature>
<protein>
    <submittedName>
        <fullName evidence="2">Uncharacterized protein</fullName>
    </submittedName>
</protein>
<reference evidence="2" key="2">
    <citation type="submission" date="2024-08" db="UniProtKB">
        <authorList>
            <consortium name="EnsemblMetazoa"/>
        </authorList>
    </citation>
    <scope>IDENTIFICATION</scope>
</reference>
<organism evidence="2 3">
    <name type="scientific">Dendroctonus ponderosae</name>
    <name type="common">Mountain pine beetle</name>
    <dbReference type="NCBI Taxonomy" id="77166"/>
    <lineage>
        <taxon>Eukaryota</taxon>
        <taxon>Metazoa</taxon>
        <taxon>Ecdysozoa</taxon>
        <taxon>Arthropoda</taxon>
        <taxon>Hexapoda</taxon>
        <taxon>Insecta</taxon>
        <taxon>Pterygota</taxon>
        <taxon>Neoptera</taxon>
        <taxon>Endopterygota</taxon>
        <taxon>Coleoptera</taxon>
        <taxon>Polyphaga</taxon>
        <taxon>Cucujiformia</taxon>
        <taxon>Curculionidae</taxon>
        <taxon>Scolytinae</taxon>
        <taxon>Dendroctonus</taxon>
    </lineage>
</organism>
<keyword evidence="3" id="KW-1185">Reference proteome</keyword>
<name>A0AAR5NXU5_DENPD</name>
<dbReference type="KEGG" id="dpa:109533020"/>
<reference evidence="3" key="1">
    <citation type="journal article" date="2013" name="Genome Biol.">
        <title>Draft genome of the mountain pine beetle, Dendroctonus ponderosae Hopkins, a major forest pest.</title>
        <authorList>
            <person name="Keeling C.I."/>
            <person name="Yuen M.M."/>
            <person name="Liao N.Y."/>
            <person name="Docking T.R."/>
            <person name="Chan S.K."/>
            <person name="Taylor G.A."/>
            <person name="Palmquist D.L."/>
            <person name="Jackman S.D."/>
            <person name="Nguyen A."/>
            <person name="Li M."/>
            <person name="Henderson H."/>
            <person name="Janes J.K."/>
            <person name="Zhao Y."/>
            <person name="Pandoh P."/>
            <person name="Moore R."/>
            <person name="Sperling F.A."/>
            <person name="Huber D.P."/>
            <person name="Birol I."/>
            <person name="Jones S.J."/>
            <person name="Bohlmann J."/>
        </authorList>
    </citation>
    <scope>NUCLEOTIDE SEQUENCE</scope>
</reference>
<evidence type="ECO:0000313" key="2">
    <source>
        <dbReference type="EnsemblMetazoa" id="XP_019753768.1"/>
    </source>
</evidence>